<gene>
    <name evidence="2" type="ORF">ACR52_27190</name>
</gene>
<reference evidence="2 3" key="1">
    <citation type="submission" date="2015-06" db="EMBL/GenBank/DDBJ databases">
        <title>Draft genome sequence of an Antarctic Pseudomonas sp. strain KG01 with full potential for biotechnological applications.</title>
        <authorList>
            <person name="Pavlov M.S."/>
            <person name="Lira F."/>
            <person name="Martinez J.L."/>
            <person name="Marshall S.H."/>
        </authorList>
    </citation>
    <scope>NUCLEOTIDE SEQUENCE [LARGE SCALE GENOMIC DNA]</scope>
    <source>
        <strain evidence="2 3">KG01</strain>
    </source>
</reference>
<evidence type="ECO:0000256" key="1">
    <source>
        <dbReference type="SAM" id="MobiDB-lite"/>
    </source>
</evidence>
<organism evidence="2 3">
    <name type="scientific">Pseudomonas fildesensis</name>
    <dbReference type="NCBI Taxonomy" id="1674920"/>
    <lineage>
        <taxon>Bacteria</taxon>
        <taxon>Pseudomonadati</taxon>
        <taxon>Pseudomonadota</taxon>
        <taxon>Gammaproteobacteria</taxon>
        <taxon>Pseudomonadales</taxon>
        <taxon>Pseudomonadaceae</taxon>
        <taxon>Pseudomonas</taxon>
    </lineage>
</organism>
<dbReference type="InterPro" id="IPR038993">
    <property type="entry name" value="Gp15"/>
</dbReference>
<dbReference type="Proteomes" id="UP000037551">
    <property type="component" value="Unassembled WGS sequence"/>
</dbReference>
<evidence type="ECO:0000313" key="3">
    <source>
        <dbReference type="Proteomes" id="UP000037551"/>
    </source>
</evidence>
<keyword evidence="3" id="KW-1185">Reference proteome</keyword>
<dbReference type="Pfam" id="PF26212">
    <property type="entry name" value="Phage_T7_Gp15"/>
    <property type="match status" value="1"/>
</dbReference>
<dbReference type="RefSeq" id="WP_048731246.1">
    <property type="nucleotide sequence ID" value="NZ_LFMW01000028.1"/>
</dbReference>
<evidence type="ECO:0008006" key="4">
    <source>
        <dbReference type="Google" id="ProtNLM"/>
    </source>
</evidence>
<comment type="caution">
    <text evidence="2">The sequence shown here is derived from an EMBL/GenBank/DDBJ whole genome shotgun (WGS) entry which is preliminary data.</text>
</comment>
<dbReference type="EMBL" id="LFMW01000028">
    <property type="protein sequence ID" value="KMT52444.1"/>
    <property type="molecule type" value="Genomic_DNA"/>
</dbReference>
<dbReference type="AlphaFoldDB" id="A0A0J8FUR7"/>
<accession>A0A0J8FUR7</accession>
<name>A0A0J8FUR7_9PSED</name>
<dbReference type="STRING" id="1674920.ACR52_27190"/>
<feature type="region of interest" description="Disordered" evidence="1">
    <location>
        <begin position="1"/>
        <end position="21"/>
    </location>
</feature>
<sequence length="741" mass="81453">MPPNSIAQALGQSAQTTSGRQAFRAGSGAGYQAARIARPDAPDNSLADSMRNFVRAGGDVFGSYDANQQVQGKERANEIIRKLNPEERRTAREQGVLLYQDDPYAMRHLNELTGSNAANELDQEVQGMVTRGELKTRKELDEYRATRLQEGAKSFAEMSGIDPEDGDYQRGFNASITQRNAAVVDQFGRRKSEEFQVNAGIQSRSDLGSLLSDPAFMRTPEAATVMAGYINNGLQTGIIPTTSAAMELLRGSLQDATARDGGVSLLGNIGNQQVNIGGQMVNITDVVGADAMENFKAKAAHFEQSTKADRVEQFHGKLSGIMAGTDTVGALSALDKLHAQTVGATPTDVMTPERQAILSSREQLLQRQRVETAKYQVEAVKIGQKQNRLAALDEAWGRKLNGEMVSVDPKLLPTNELTGNFTPEDEANYANLKMNQIASWDLPENQKTNLMLQYVKADRKDGPFRKIMGEFVDGASAEWEGAVISGATQQNYPKLDRLRELSKADPVSVAMLYPDKADLVAKLNAMDRYGIDMSVAVEAEKAQSKLTREERNAQDKDYASTIRKSRSAMQYMPAEMSEMALTIYKANLALTGNASAAKDAVETFVATNTAQFKTSGEPMGAIFKTEILMDPNDVTSWKAGQTAVQAKLDAFSQAHPEVATGGAFVVSRNSQLYIQTLNGRVEPLHMQDIRDENARKVAQEREDAKLREQADIKRSQEGWEKDPMLVERQIREYKQTQQKPK</sequence>
<feature type="compositionally biased region" description="Basic and acidic residues" evidence="1">
    <location>
        <begin position="697"/>
        <end position="734"/>
    </location>
</feature>
<evidence type="ECO:0000313" key="2">
    <source>
        <dbReference type="EMBL" id="KMT52444.1"/>
    </source>
</evidence>
<protein>
    <recommendedName>
        <fullName evidence="4">Internal virion protein C</fullName>
    </recommendedName>
</protein>
<dbReference type="OrthoDB" id="9816727at2"/>
<dbReference type="PATRIC" id="fig|1674920.3.peg.4073"/>
<feature type="region of interest" description="Disordered" evidence="1">
    <location>
        <begin position="697"/>
        <end position="741"/>
    </location>
</feature>
<feature type="compositionally biased region" description="Polar residues" evidence="1">
    <location>
        <begin position="1"/>
        <end position="20"/>
    </location>
</feature>
<proteinExistence type="predicted"/>